<protein>
    <recommendedName>
        <fullName evidence="5">Lipoprotein</fullName>
    </recommendedName>
</protein>
<feature type="region of interest" description="Disordered" evidence="1">
    <location>
        <begin position="50"/>
        <end position="76"/>
    </location>
</feature>
<keyword evidence="4" id="KW-1185">Reference proteome</keyword>
<name>A0A934VRI8_9BACT</name>
<dbReference type="EMBL" id="JAENIL010000048">
    <property type="protein sequence ID" value="MBK1879442.1"/>
    <property type="molecule type" value="Genomic_DNA"/>
</dbReference>
<evidence type="ECO:0000313" key="4">
    <source>
        <dbReference type="Proteomes" id="UP000617628"/>
    </source>
</evidence>
<sequence>MRSLLPKSAALMVLTATVFLAGCETVPAYRQEHVSKAGMTFSDSLTGSNEASLTAQLEPGSQTSGGAQASGCSACR</sequence>
<evidence type="ECO:0000256" key="1">
    <source>
        <dbReference type="SAM" id="MobiDB-lite"/>
    </source>
</evidence>
<dbReference type="PROSITE" id="PS51257">
    <property type="entry name" value="PROKAR_LIPOPROTEIN"/>
    <property type="match status" value="1"/>
</dbReference>
<gene>
    <name evidence="3" type="ORF">JIN87_21330</name>
</gene>
<proteinExistence type="predicted"/>
<keyword evidence="2" id="KW-0732">Signal</keyword>
<accession>A0A934VRI8</accession>
<feature type="signal peptide" evidence="2">
    <location>
        <begin position="1"/>
        <end position="21"/>
    </location>
</feature>
<reference evidence="3" key="1">
    <citation type="submission" date="2021-01" db="EMBL/GenBank/DDBJ databases">
        <title>Modified the classification status of verrucomicrobia.</title>
        <authorList>
            <person name="Feng X."/>
        </authorList>
    </citation>
    <scope>NUCLEOTIDE SEQUENCE</scope>
    <source>
        <strain evidence="3">KCTC 13126</strain>
    </source>
</reference>
<comment type="caution">
    <text evidence="3">The sequence shown here is derived from an EMBL/GenBank/DDBJ whole genome shotgun (WGS) entry which is preliminary data.</text>
</comment>
<evidence type="ECO:0008006" key="5">
    <source>
        <dbReference type="Google" id="ProtNLM"/>
    </source>
</evidence>
<evidence type="ECO:0000313" key="3">
    <source>
        <dbReference type="EMBL" id="MBK1879442.1"/>
    </source>
</evidence>
<dbReference type="Proteomes" id="UP000617628">
    <property type="component" value="Unassembled WGS sequence"/>
</dbReference>
<dbReference type="AlphaFoldDB" id="A0A934VRI8"/>
<feature type="compositionally biased region" description="Low complexity" evidence="1">
    <location>
        <begin position="60"/>
        <end position="76"/>
    </location>
</feature>
<evidence type="ECO:0000256" key="2">
    <source>
        <dbReference type="SAM" id="SignalP"/>
    </source>
</evidence>
<organism evidence="3 4">
    <name type="scientific">Pelagicoccus mobilis</name>
    <dbReference type="NCBI Taxonomy" id="415221"/>
    <lineage>
        <taxon>Bacteria</taxon>
        <taxon>Pseudomonadati</taxon>
        <taxon>Verrucomicrobiota</taxon>
        <taxon>Opitutia</taxon>
        <taxon>Puniceicoccales</taxon>
        <taxon>Pelagicoccaceae</taxon>
        <taxon>Pelagicoccus</taxon>
    </lineage>
</organism>
<feature type="chain" id="PRO_5036820381" description="Lipoprotein" evidence="2">
    <location>
        <begin position="22"/>
        <end position="76"/>
    </location>
</feature>
<dbReference type="RefSeq" id="WP_200357655.1">
    <property type="nucleotide sequence ID" value="NZ_JAENIL010000048.1"/>
</dbReference>